<protein>
    <submittedName>
        <fullName evidence="1">GIP protein</fullName>
    </submittedName>
</protein>
<organism evidence="1 2">
    <name type="scientific">Symbiodinium necroappetens</name>
    <dbReference type="NCBI Taxonomy" id="1628268"/>
    <lineage>
        <taxon>Eukaryota</taxon>
        <taxon>Sar</taxon>
        <taxon>Alveolata</taxon>
        <taxon>Dinophyceae</taxon>
        <taxon>Suessiales</taxon>
        <taxon>Symbiodiniaceae</taxon>
        <taxon>Symbiodinium</taxon>
    </lineage>
</organism>
<reference evidence="1" key="1">
    <citation type="submission" date="2021-02" db="EMBL/GenBank/DDBJ databases">
        <authorList>
            <person name="Dougan E. K."/>
            <person name="Rhodes N."/>
            <person name="Thang M."/>
            <person name="Chan C."/>
        </authorList>
    </citation>
    <scope>NUCLEOTIDE SEQUENCE</scope>
</reference>
<proteinExistence type="predicted"/>
<sequence>MRRCSASADVQESCCKILKELAAMNAQMREHLLKESALEMVINAMKNHVQHGRVQVDGNGESLSKGASAVFCSDEVRVQALSVAIHEHDVPEVQKAGSAARQRLAVRGFRLSQFQTQLVRPSIVKRRRMISLSSIPE</sequence>
<keyword evidence="2" id="KW-1185">Reference proteome</keyword>
<comment type="caution">
    <text evidence="1">The sequence shown here is derived from an EMBL/GenBank/DDBJ whole genome shotgun (WGS) entry which is preliminary data.</text>
</comment>
<dbReference type="OrthoDB" id="10446183at2759"/>
<dbReference type="EMBL" id="CAJNJA010006837">
    <property type="protein sequence ID" value="CAE7216407.1"/>
    <property type="molecule type" value="Genomic_DNA"/>
</dbReference>
<accession>A0A812K5H5</accession>
<evidence type="ECO:0000313" key="2">
    <source>
        <dbReference type="Proteomes" id="UP000601435"/>
    </source>
</evidence>
<gene>
    <name evidence="1" type="primary">GIP</name>
    <name evidence="1" type="ORF">SNEC2469_LOCUS2519</name>
</gene>
<evidence type="ECO:0000313" key="1">
    <source>
        <dbReference type="EMBL" id="CAE7216407.1"/>
    </source>
</evidence>
<dbReference type="Proteomes" id="UP000601435">
    <property type="component" value="Unassembled WGS sequence"/>
</dbReference>
<dbReference type="AlphaFoldDB" id="A0A812K5H5"/>
<name>A0A812K5H5_9DINO</name>